<reference evidence="2 3" key="1">
    <citation type="journal article" date="2019" name="Nat. Ecol. Evol.">
        <title>Megaphylogeny resolves global patterns of mushroom evolution.</title>
        <authorList>
            <person name="Varga T."/>
            <person name="Krizsan K."/>
            <person name="Foldi C."/>
            <person name="Dima B."/>
            <person name="Sanchez-Garcia M."/>
            <person name="Sanchez-Ramirez S."/>
            <person name="Szollosi G.J."/>
            <person name="Szarkandi J.G."/>
            <person name="Papp V."/>
            <person name="Albert L."/>
            <person name="Andreopoulos W."/>
            <person name="Angelini C."/>
            <person name="Antonin V."/>
            <person name="Barry K.W."/>
            <person name="Bougher N.L."/>
            <person name="Buchanan P."/>
            <person name="Buyck B."/>
            <person name="Bense V."/>
            <person name="Catcheside P."/>
            <person name="Chovatia M."/>
            <person name="Cooper J."/>
            <person name="Damon W."/>
            <person name="Desjardin D."/>
            <person name="Finy P."/>
            <person name="Geml J."/>
            <person name="Haridas S."/>
            <person name="Hughes K."/>
            <person name="Justo A."/>
            <person name="Karasinski D."/>
            <person name="Kautmanova I."/>
            <person name="Kiss B."/>
            <person name="Kocsube S."/>
            <person name="Kotiranta H."/>
            <person name="LaButti K.M."/>
            <person name="Lechner B.E."/>
            <person name="Liimatainen K."/>
            <person name="Lipzen A."/>
            <person name="Lukacs Z."/>
            <person name="Mihaltcheva S."/>
            <person name="Morgado L.N."/>
            <person name="Niskanen T."/>
            <person name="Noordeloos M.E."/>
            <person name="Ohm R.A."/>
            <person name="Ortiz-Santana B."/>
            <person name="Ovrebo C."/>
            <person name="Racz N."/>
            <person name="Riley R."/>
            <person name="Savchenko A."/>
            <person name="Shiryaev A."/>
            <person name="Soop K."/>
            <person name="Spirin V."/>
            <person name="Szebenyi C."/>
            <person name="Tomsovsky M."/>
            <person name="Tulloss R.E."/>
            <person name="Uehling J."/>
            <person name="Grigoriev I.V."/>
            <person name="Vagvolgyi C."/>
            <person name="Papp T."/>
            <person name="Martin F.M."/>
            <person name="Miettinen O."/>
            <person name="Hibbett D.S."/>
            <person name="Nagy L.G."/>
        </authorList>
    </citation>
    <scope>NUCLEOTIDE SEQUENCE [LARGE SCALE GENOMIC DNA]</scope>
    <source>
        <strain evidence="2 3">CBS 121175</strain>
    </source>
</reference>
<feature type="region of interest" description="Disordered" evidence="1">
    <location>
        <begin position="24"/>
        <end position="81"/>
    </location>
</feature>
<dbReference type="EMBL" id="ML210201">
    <property type="protein sequence ID" value="TFK24407.1"/>
    <property type="molecule type" value="Genomic_DNA"/>
</dbReference>
<proteinExistence type="predicted"/>
<dbReference type="Proteomes" id="UP000307440">
    <property type="component" value="Unassembled WGS sequence"/>
</dbReference>
<dbReference type="OrthoDB" id="2945238at2759"/>
<gene>
    <name evidence="2" type="ORF">FA15DRAFT_669640</name>
</gene>
<protein>
    <submittedName>
        <fullName evidence="2">Uncharacterized protein</fullName>
    </submittedName>
</protein>
<accession>A0A5C3KVP4</accession>
<keyword evidence="3" id="KW-1185">Reference proteome</keyword>
<evidence type="ECO:0000313" key="2">
    <source>
        <dbReference type="EMBL" id="TFK24407.1"/>
    </source>
</evidence>
<sequence length="366" mass="40617">MSFTTPTKRGLKRTKSQLSLICNSSDTEEAWTPPRKRFRFTKDEDSPTFKTLTRRDASSSPASSSSSLPSSSPVGTPSKRRKSSYLSGWLVTGLLNLLLPGRRQASLCDLTAVLGRCGSSCVPIDTATITDVKDFPRGENEAISAVKQVLYRVKLSVKAKFDKAGERIMATELYLEWLQELDFVLTAIENLLSSKVPGTRKRVSGLGRISFTILYQLIDEFISEVDLHHDGWSYRSPGFSARSSLYPETMTIVEESHDSSTDVRIELAVREAEDFLARYDSVMADAVRRYKIECGRSNVNLADAIGSKEHSLSRACCLLCEQTGYGSNDNDTGDTLLQETRAAMQEWKAEFGSGDHENESDELTSD</sequence>
<feature type="compositionally biased region" description="Basic and acidic residues" evidence="1">
    <location>
        <begin position="40"/>
        <end position="57"/>
    </location>
</feature>
<evidence type="ECO:0000313" key="3">
    <source>
        <dbReference type="Proteomes" id="UP000307440"/>
    </source>
</evidence>
<dbReference type="AlphaFoldDB" id="A0A5C3KVP4"/>
<feature type="compositionally biased region" description="Low complexity" evidence="1">
    <location>
        <begin position="58"/>
        <end position="73"/>
    </location>
</feature>
<organism evidence="2 3">
    <name type="scientific">Coprinopsis marcescibilis</name>
    <name type="common">Agaric fungus</name>
    <name type="synonym">Psathyrella marcescibilis</name>
    <dbReference type="NCBI Taxonomy" id="230819"/>
    <lineage>
        <taxon>Eukaryota</taxon>
        <taxon>Fungi</taxon>
        <taxon>Dikarya</taxon>
        <taxon>Basidiomycota</taxon>
        <taxon>Agaricomycotina</taxon>
        <taxon>Agaricomycetes</taxon>
        <taxon>Agaricomycetidae</taxon>
        <taxon>Agaricales</taxon>
        <taxon>Agaricineae</taxon>
        <taxon>Psathyrellaceae</taxon>
        <taxon>Coprinopsis</taxon>
    </lineage>
</organism>
<name>A0A5C3KVP4_COPMA</name>
<evidence type="ECO:0000256" key="1">
    <source>
        <dbReference type="SAM" id="MobiDB-lite"/>
    </source>
</evidence>